<feature type="region of interest" description="Disordered" evidence="8">
    <location>
        <begin position="771"/>
        <end position="847"/>
    </location>
</feature>
<dbReference type="FunFam" id="4.10.240.10:FF:000003">
    <property type="entry name" value="C6 transcription factor (Leu3)"/>
    <property type="match status" value="1"/>
</dbReference>
<keyword evidence="2" id="KW-0479">Metal-binding</keyword>
<evidence type="ECO:0000256" key="1">
    <source>
        <dbReference type="ARBA" id="ARBA00004123"/>
    </source>
</evidence>
<proteinExistence type="predicted"/>
<evidence type="ECO:0000256" key="7">
    <source>
        <dbReference type="ARBA" id="ARBA00023242"/>
    </source>
</evidence>
<protein>
    <submittedName>
        <fullName evidence="10">LEU3</fullName>
    </submittedName>
</protein>
<feature type="domain" description="Zn(2)-C6 fungal-type" evidence="9">
    <location>
        <begin position="100"/>
        <end position="133"/>
    </location>
</feature>
<dbReference type="GO" id="GO:0000976">
    <property type="term" value="F:transcription cis-regulatory region binding"/>
    <property type="evidence" value="ECO:0007669"/>
    <property type="project" value="TreeGrafter"/>
</dbReference>
<feature type="compositionally biased region" description="Polar residues" evidence="8">
    <location>
        <begin position="270"/>
        <end position="280"/>
    </location>
</feature>
<keyword evidence="5" id="KW-0238">DNA-binding</keyword>
<dbReference type="Proteomes" id="UP000694255">
    <property type="component" value="Unassembled WGS sequence"/>
</dbReference>
<dbReference type="EMBL" id="JAGSYN010000064">
    <property type="protein sequence ID" value="KAG7664787.1"/>
    <property type="molecule type" value="Genomic_DNA"/>
</dbReference>
<feature type="compositionally biased region" description="Polar residues" evidence="8">
    <location>
        <begin position="925"/>
        <end position="935"/>
    </location>
</feature>
<feature type="compositionally biased region" description="Polar residues" evidence="8">
    <location>
        <begin position="248"/>
        <end position="263"/>
    </location>
</feature>
<feature type="region of interest" description="Disordered" evidence="8">
    <location>
        <begin position="1"/>
        <end position="99"/>
    </location>
</feature>
<evidence type="ECO:0000256" key="6">
    <source>
        <dbReference type="ARBA" id="ARBA00023163"/>
    </source>
</evidence>
<feature type="compositionally biased region" description="Acidic residues" evidence="8">
    <location>
        <begin position="782"/>
        <end position="797"/>
    </location>
</feature>
<keyword evidence="3" id="KW-0862">Zinc</keyword>
<dbReference type="PANTHER" id="PTHR31845">
    <property type="entry name" value="FINGER DOMAIN PROTEIN, PUTATIVE-RELATED"/>
    <property type="match status" value="1"/>
</dbReference>
<dbReference type="GO" id="GO:0008270">
    <property type="term" value="F:zinc ion binding"/>
    <property type="evidence" value="ECO:0007669"/>
    <property type="project" value="InterPro"/>
</dbReference>
<evidence type="ECO:0000256" key="2">
    <source>
        <dbReference type="ARBA" id="ARBA00022723"/>
    </source>
</evidence>
<evidence type="ECO:0000256" key="4">
    <source>
        <dbReference type="ARBA" id="ARBA00023015"/>
    </source>
</evidence>
<feature type="compositionally biased region" description="Polar residues" evidence="8">
    <location>
        <begin position="190"/>
        <end position="202"/>
    </location>
</feature>
<dbReference type="SMART" id="SM00066">
    <property type="entry name" value="GAL4"/>
    <property type="match status" value="1"/>
</dbReference>
<dbReference type="CDD" id="cd00067">
    <property type="entry name" value="GAL4"/>
    <property type="match status" value="1"/>
</dbReference>
<accession>A0A8J5URN2</accession>
<comment type="caution">
    <text evidence="10">The sequence shown here is derived from an EMBL/GenBank/DDBJ whole genome shotgun (WGS) entry which is preliminary data.</text>
</comment>
<keyword evidence="7" id="KW-0539">Nucleus</keyword>
<comment type="subcellular location">
    <subcellularLocation>
        <location evidence="1">Nucleus</location>
    </subcellularLocation>
</comment>
<feature type="region of interest" description="Disordered" evidence="8">
    <location>
        <begin position="879"/>
        <end position="935"/>
    </location>
</feature>
<keyword evidence="6" id="KW-0804">Transcription</keyword>
<sequence>MSSNGPQSNPLGNLAHIANNMQPVKSESHSPALQPPQQHQQQQQQPSPAHSFTHSNTSPHHHILAPMPAIDPSHSAGLVPSSSTSPPAPTLKSGKPKRMACVECRQQKSRCDAHEKHPNPCTRCSKKGLKCDLKSDYKRTYKRARIAQIEKEFSELKKTLTSSQAVELLNKAPSLATINGLTASPAEYSRGTSSAVRHSQSGWPKYPATAGNSPYNQSQYANSPASFAQSPPYPFPPTPQQQPYVGNNKANMQRPQQQWNSDHSPYPQESRYSSSDTNTSIPDTPLIARQFEPIVPRQPAIPQQAPRIRPIDPDEPLRIPDSALTCDTKSLDTVTLSPETIKSLYLEYVEHYHPILPVVDVTKGPERIYKLCPALFWVIMFVSLRRFYEDASLLIQLSPLVKSVLAEIMISPITRYNPFEEDEPILNVSSVYSTQAFLLYSYWPPITSSLSADSSYSTVATGFFQAIRIGLHTSSFPNTSCTTANNTNMETNQQQLAMAYEKAKTWIFCNIASQTIATAFGFPACVQFDSSFSSQSQNMPKVVLFMMELAQFEEQMAKSLNSNQGDGLLNATERLPLLKLLSKRLAEMEKKLARELPNDSVRKFQLLCTKVHLLTYYFMDSSHIAEFELNKGLVKLYNAASELVSHTVINQTRDKMFVKYLPGVYMLNLWQAGCIIGKLIHSRLKSVIDVGSGKQNYLAVVSLTAKASILKHDMAYRSSAITRNMWQLFRTLDEKKMSSLSISVRNRMSASVFFDCLNLMRAQAGITKLTSKTDEKQAEDAGLGEEENGSYEDESSSGEEAVVSDNEVSEKGRAASVTSQKSTPGSTTSSARVRKARSLSSTVDAESQARKIIRTIPLDPQPISVGNSKRSSIFKVVNTSSSTDSSPKVVDKTSPNVARSPYNPANMQQPKNINSPMGNRPVETLPSQPHQQENAPNQPFNQMVFNDSPIQLGLENLDMDSFDHDMLWKDVDSVMNDFGFHAL</sequence>
<dbReference type="OrthoDB" id="2341546at2759"/>
<feature type="region of interest" description="Disordered" evidence="8">
    <location>
        <begin position="185"/>
        <end position="280"/>
    </location>
</feature>
<dbReference type="PROSITE" id="PS00463">
    <property type="entry name" value="ZN2_CY6_FUNGAL_1"/>
    <property type="match status" value="1"/>
</dbReference>
<feature type="compositionally biased region" description="Pro residues" evidence="8">
    <location>
        <begin position="231"/>
        <end position="240"/>
    </location>
</feature>
<feature type="compositionally biased region" description="Polar residues" evidence="8">
    <location>
        <begin position="893"/>
        <end position="917"/>
    </location>
</feature>
<keyword evidence="4" id="KW-0805">Transcription regulation</keyword>
<dbReference type="AlphaFoldDB" id="A0A8J5URN2"/>
<dbReference type="InterPro" id="IPR001138">
    <property type="entry name" value="Zn2Cys6_DnaBD"/>
</dbReference>
<dbReference type="InterPro" id="IPR051089">
    <property type="entry name" value="prtT"/>
</dbReference>
<feature type="compositionally biased region" description="Low complexity" evidence="8">
    <location>
        <begin position="29"/>
        <end position="51"/>
    </location>
</feature>
<evidence type="ECO:0000256" key="5">
    <source>
        <dbReference type="ARBA" id="ARBA00023125"/>
    </source>
</evidence>
<reference evidence="10 11" key="1">
    <citation type="journal article" date="2021" name="DNA Res.">
        <title>Genome analysis of Candida subhashii reveals its hybrid nature and dual mitochondrial genome conformations.</title>
        <authorList>
            <person name="Mixao V."/>
            <person name="Hegedusova E."/>
            <person name="Saus E."/>
            <person name="Pryszcz L.P."/>
            <person name="Cillingova A."/>
            <person name="Nosek J."/>
            <person name="Gabaldon T."/>
        </authorList>
    </citation>
    <scope>NUCLEOTIDE SEQUENCE [LARGE SCALE GENOMIC DNA]</scope>
    <source>
        <strain evidence="10 11">CBS 10753</strain>
    </source>
</reference>
<dbReference type="RefSeq" id="XP_049265019.1">
    <property type="nucleotide sequence ID" value="XM_049405346.1"/>
</dbReference>
<dbReference type="PANTHER" id="PTHR31845:SF21">
    <property type="entry name" value="REGULATORY PROTEIN LEU3"/>
    <property type="match status" value="1"/>
</dbReference>
<dbReference type="Pfam" id="PF00172">
    <property type="entry name" value="Zn_clus"/>
    <property type="match status" value="1"/>
</dbReference>
<feature type="compositionally biased region" description="Polar residues" evidence="8">
    <location>
        <begin position="816"/>
        <end position="831"/>
    </location>
</feature>
<keyword evidence="11" id="KW-1185">Reference proteome</keyword>
<dbReference type="GO" id="GO:0005634">
    <property type="term" value="C:nucleus"/>
    <property type="evidence" value="ECO:0007669"/>
    <property type="project" value="UniProtKB-SubCell"/>
</dbReference>
<evidence type="ECO:0000313" key="11">
    <source>
        <dbReference type="Proteomes" id="UP000694255"/>
    </source>
</evidence>
<feature type="compositionally biased region" description="Polar residues" evidence="8">
    <location>
        <begin position="1"/>
        <end position="11"/>
    </location>
</feature>
<dbReference type="GO" id="GO:0001216">
    <property type="term" value="F:DNA-binding transcription activator activity"/>
    <property type="evidence" value="ECO:0007669"/>
    <property type="project" value="UniProtKB-ARBA"/>
</dbReference>
<evidence type="ECO:0000259" key="9">
    <source>
        <dbReference type="PROSITE" id="PS50048"/>
    </source>
</evidence>
<dbReference type="CDD" id="cd12148">
    <property type="entry name" value="fungal_TF_MHR"/>
    <property type="match status" value="1"/>
</dbReference>
<evidence type="ECO:0000256" key="3">
    <source>
        <dbReference type="ARBA" id="ARBA00022833"/>
    </source>
</evidence>
<feature type="compositionally biased region" description="Polar residues" evidence="8">
    <location>
        <begin position="210"/>
        <end position="223"/>
    </location>
</feature>
<evidence type="ECO:0000256" key="8">
    <source>
        <dbReference type="SAM" id="MobiDB-lite"/>
    </source>
</evidence>
<gene>
    <name evidence="10" type="ORF">J8A68_001669</name>
</gene>
<dbReference type="GeneID" id="73468470"/>
<evidence type="ECO:0000313" key="10">
    <source>
        <dbReference type="EMBL" id="KAG7664787.1"/>
    </source>
</evidence>
<organism evidence="10 11">
    <name type="scientific">[Candida] subhashii</name>
    <dbReference type="NCBI Taxonomy" id="561895"/>
    <lineage>
        <taxon>Eukaryota</taxon>
        <taxon>Fungi</taxon>
        <taxon>Dikarya</taxon>
        <taxon>Ascomycota</taxon>
        <taxon>Saccharomycotina</taxon>
        <taxon>Pichiomycetes</taxon>
        <taxon>Debaryomycetaceae</taxon>
        <taxon>Spathaspora</taxon>
    </lineage>
</organism>
<dbReference type="GO" id="GO:0000981">
    <property type="term" value="F:DNA-binding transcription factor activity, RNA polymerase II-specific"/>
    <property type="evidence" value="ECO:0007669"/>
    <property type="project" value="InterPro"/>
</dbReference>
<dbReference type="PROSITE" id="PS50048">
    <property type="entry name" value="ZN2_CY6_FUNGAL_2"/>
    <property type="match status" value="1"/>
</dbReference>
<name>A0A8J5URN2_9ASCO</name>